<dbReference type="GO" id="GO:0055037">
    <property type="term" value="C:recycling endosome"/>
    <property type="evidence" value="ECO:0007669"/>
    <property type="project" value="TreeGrafter"/>
</dbReference>
<dbReference type="AlphaFoldDB" id="A0A8C4QSL6"/>
<evidence type="ECO:0000256" key="1">
    <source>
        <dbReference type="ARBA" id="ARBA00004272"/>
    </source>
</evidence>
<evidence type="ECO:0000256" key="3">
    <source>
        <dbReference type="ARBA" id="ARBA00022475"/>
    </source>
</evidence>
<evidence type="ECO:0000256" key="13">
    <source>
        <dbReference type="ARBA" id="ARBA00023273"/>
    </source>
</evidence>
<keyword evidence="13" id="KW-0966">Cell projection</keyword>
<dbReference type="Proteomes" id="UP000694388">
    <property type="component" value="Unplaced"/>
</dbReference>
<feature type="transmembrane region" description="Helical" evidence="16">
    <location>
        <begin position="6"/>
        <end position="24"/>
    </location>
</feature>
<sequence>ETASLVTLSAVASVSNFLVTLTLYHKPYLLTPSNRFVLSLTLSNLLLCLLVMPFVAATAASGRWLFGLVWCYVTALLHTLINSASLLTVGIIAVDRYYAVLYPMIYPVKITGNRAAFLLGYIWVHALLGSLPPLFGWPGFEFSPSKRVCAPAWHRSIGYTLFWQAWCALPPFVAVLCCYGVILRVARRKARRVSCGIIAEDAAGRSPSKQSAPPVLLYSRNPCKALTTIVTVVGAFTLTWAPYLATTAAEAFGGPDNVPALAQTVAAWLVLGSAACHPLIYGLWNKTVRKELLCMLCCCGPERYRQDSFFQRRRTSRLFSITNCITDLGLSPHLTSLMSSRRLSGQESSSGDTGFSFSQDSGNGHMSTRTHPQMGHPMGRPQAVQVKADVHKTLDSFASSLAQTIAVDAQLYFLHQAIMATTEDVWPLTPGVPPGFAPARRSSRTSAGLRPRLESIDEGIVNDGLPGDL</sequence>
<feature type="compositionally biased region" description="Low complexity" evidence="15">
    <location>
        <begin position="341"/>
        <end position="351"/>
    </location>
</feature>
<keyword evidence="9" id="KW-1015">Disulfide bond</keyword>
<dbReference type="SMART" id="SM01381">
    <property type="entry name" value="7TM_GPCR_Srsx"/>
    <property type="match status" value="1"/>
</dbReference>
<dbReference type="PANTHER" id="PTHR22752:SF10">
    <property type="entry name" value="G-PROTEIN COUPLED RECEPTOR 161"/>
    <property type="match status" value="1"/>
</dbReference>
<evidence type="ECO:0000256" key="12">
    <source>
        <dbReference type="ARBA" id="ARBA00023224"/>
    </source>
</evidence>
<keyword evidence="19" id="KW-1185">Reference proteome</keyword>
<dbReference type="SUPFAM" id="SSF81321">
    <property type="entry name" value="Family A G protein-coupled receptor-like"/>
    <property type="match status" value="1"/>
</dbReference>
<feature type="transmembrane region" description="Helical" evidence="16">
    <location>
        <begin position="64"/>
        <end position="94"/>
    </location>
</feature>
<feature type="domain" description="G-protein coupled receptors family 1 profile" evidence="17">
    <location>
        <begin position="15"/>
        <end position="281"/>
    </location>
</feature>
<dbReference type="Pfam" id="PF00001">
    <property type="entry name" value="7tm_1"/>
    <property type="match status" value="1"/>
</dbReference>
<evidence type="ECO:0000256" key="11">
    <source>
        <dbReference type="ARBA" id="ARBA00023180"/>
    </source>
</evidence>
<proteinExistence type="inferred from homology"/>
<protein>
    <submittedName>
        <fullName evidence="18">G protein-coupled receptor 161b</fullName>
    </submittedName>
</protein>
<keyword evidence="5 16" id="KW-1133">Transmembrane helix</keyword>
<keyword evidence="8 16" id="KW-0472">Membrane</keyword>
<dbReference type="GeneTree" id="ENSGT00940000157829"/>
<reference evidence="18" key="1">
    <citation type="submission" date="2025-08" db="UniProtKB">
        <authorList>
            <consortium name="Ensembl"/>
        </authorList>
    </citation>
    <scope>IDENTIFICATION</scope>
</reference>
<reference evidence="18" key="2">
    <citation type="submission" date="2025-09" db="UniProtKB">
        <authorList>
            <consortium name="Ensembl"/>
        </authorList>
    </citation>
    <scope>IDENTIFICATION</scope>
</reference>
<dbReference type="PANTHER" id="PTHR22752">
    <property type="entry name" value="G PROTEIN-COUPLED RECEPTOR"/>
    <property type="match status" value="1"/>
</dbReference>
<comment type="subcellular location">
    <subcellularLocation>
        <location evidence="1">Cell projection</location>
        <location evidence="1">Cilium membrane</location>
        <topology evidence="1">Multi-pass membrane protein</topology>
    </subcellularLocation>
</comment>
<keyword evidence="6 14" id="KW-0297">G-protein coupled receptor</keyword>
<feature type="transmembrane region" description="Helical" evidence="16">
    <location>
        <begin position="265"/>
        <end position="284"/>
    </location>
</feature>
<evidence type="ECO:0000256" key="10">
    <source>
        <dbReference type="ARBA" id="ARBA00023170"/>
    </source>
</evidence>
<evidence type="ECO:0000256" key="5">
    <source>
        <dbReference type="ARBA" id="ARBA00022989"/>
    </source>
</evidence>
<dbReference type="InterPro" id="IPR000276">
    <property type="entry name" value="GPCR_Rhodpsn"/>
</dbReference>
<evidence type="ECO:0000259" key="17">
    <source>
        <dbReference type="PROSITE" id="PS50262"/>
    </source>
</evidence>
<feature type="transmembrane region" description="Helical" evidence="16">
    <location>
        <begin position="225"/>
        <end position="245"/>
    </location>
</feature>
<dbReference type="GO" id="GO:0060170">
    <property type="term" value="C:ciliary membrane"/>
    <property type="evidence" value="ECO:0007669"/>
    <property type="project" value="UniProtKB-SubCell"/>
</dbReference>
<evidence type="ECO:0000256" key="9">
    <source>
        <dbReference type="ARBA" id="ARBA00023157"/>
    </source>
</evidence>
<dbReference type="OMA" id="KRTCVAS"/>
<feature type="region of interest" description="Disordered" evidence="15">
    <location>
        <begin position="341"/>
        <end position="379"/>
    </location>
</feature>
<evidence type="ECO:0000313" key="18">
    <source>
        <dbReference type="Ensembl" id="ENSEBUP00000019921.1"/>
    </source>
</evidence>
<dbReference type="Gene3D" id="1.20.1070.10">
    <property type="entry name" value="Rhodopsin 7-helix transmembrane proteins"/>
    <property type="match status" value="1"/>
</dbReference>
<dbReference type="InterPro" id="IPR017452">
    <property type="entry name" value="GPCR_Rhodpsn_7TM"/>
</dbReference>
<feature type="transmembrane region" description="Helical" evidence="16">
    <location>
        <begin position="161"/>
        <end position="182"/>
    </location>
</feature>
<keyword evidence="10 14" id="KW-0675">Receptor</keyword>
<feature type="transmembrane region" description="Helical" evidence="16">
    <location>
        <begin position="36"/>
        <end position="58"/>
    </location>
</feature>
<name>A0A8C4QSL6_EPTBU</name>
<keyword evidence="12 14" id="KW-0807">Transducer</keyword>
<dbReference type="Ensembl" id="ENSEBUT00000020497.1">
    <property type="protein sequence ID" value="ENSEBUP00000019921.1"/>
    <property type="gene ID" value="ENSEBUG00000012367.1"/>
</dbReference>
<dbReference type="PRINTS" id="PR00237">
    <property type="entry name" value="GPCRRHODOPSN"/>
</dbReference>
<keyword evidence="3" id="KW-1003">Cell membrane</keyword>
<comment type="similarity">
    <text evidence="14">Belongs to the G-protein coupled receptor 1 family.</text>
</comment>
<dbReference type="PROSITE" id="PS00237">
    <property type="entry name" value="G_PROTEIN_RECEP_F1_1"/>
    <property type="match status" value="1"/>
</dbReference>
<evidence type="ECO:0000256" key="6">
    <source>
        <dbReference type="ARBA" id="ARBA00023040"/>
    </source>
</evidence>
<evidence type="ECO:0000256" key="4">
    <source>
        <dbReference type="ARBA" id="ARBA00022692"/>
    </source>
</evidence>
<keyword evidence="11" id="KW-0325">Glycoprotein</keyword>
<evidence type="ECO:0000256" key="15">
    <source>
        <dbReference type="SAM" id="MobiDB-lite"/>
    </source>
</evidence>
<evidence type="ECO:0000313" key="19">
    <source>
        <dbReference type="Proteomes" id="UP000694388"/>
    </source>
</evidence>
<evidence type="ECO:0000256" key="14">
    <source>
        <dbReference type="RuleBase" id="RU000688"/>
    </source>
</evidence>
<accession>A0A8C4QSL6</accession>
<organism evidence="18 19">
    <name type="scientific">Eptatretus burgeri</name>
    <name type="common">Inshore hagfish</name>
    <dbReference type="NCBI Taxonomy" id="7764"/>
    <lineage>
        <taxon>Eukaryota</taxon>
        <taxon>Metazoa</taxon>
        <taxon>Chordata</taxon>
        <taxon>Craniata</taxon>
        <taxon>Vertebrata</taxon>
        <taxon>Cyclostomata</taxon>
        <taxon>Myxini</taxon>
        <taxon>Myxiniformes</taxon>
        <taxon>Myxinidae</taxon>
        <taxon>Eptatretinae</taxon>
        <taxon>Eptatretus</taxon>
    </lineage>
</organism>
<evidence type="ECO:0000256" key="2">
    <source>
        <dbReference type="ARBA" id="ARBA00022473"/>
    </source>
</evidence>
<evidence type="ECO:0000256" key="7">
    <source>
        <dbReference type="ARBA" id="ARBA00023069"/>
    </source>
</evidence>
<feature type="transmembrane region" description="Helical" evidence="16">
    <location>
        <begin position="115"/>
        <end position="135"/>
    </location>
</feature>
<keyword evidence="2" id="KW-0217">Developmental protein</keyword>
<keyword evidence="4 14" id="KW-0812">Transmembrane</keyword>
<evidence type="ECO:0000256" key="16">
    <source>
        <dbReference type="SAM" id="Phobius"/>
    </source>
</evidence>
<dbReference type="PROSITE" id="PS50262">
    <property type="entry name" value="G_PROTEIN_RECEP_F1_2"/>
    <property type="match status" value="1"/>
</dbReference>
<feature type="compositionally biased region" description="Polar residues" evidence="15">
    <location>
        <begin position="352"/>
        <end position="371"/>
    </location>
</feature>
<evidence type="ECO:0000256" key="8">
    <source>
        <dbReference type="ARBA" id="ARBA00023136"/>
    </source>
</evidence>
<dbReference type="GO" id="GO:0004930">
    <property type="term" value="F:G protein-coupled receptor activity"/>
    <property type="evidence" value="ECO:0007669"/>
    <property type="project" value="UniProtKB-KW"/>
</dbReference>
<keyword evidence="7" id="KW-0969">Cilium</keyword>